<dbReference type="Gene3D" id="3.40.50.300">
    <property type="entry name" value="P-loop containing nucleotide triphosphate hydrolases"/>
    <property type="match status" value="1"/>
</dbReference>
<evidence type="ECO:0000313" key="4">
    <source>
        <dbReference type="Proteomes" id="UP001564760"/>
    </source>
</evidence>
<dbReference type="InterPro" id="IPR050625">
    <property type="entry name" value="ParA/MinD_ATPase"/>
</dbReference>
<dbReference type="Pfam" id="PF01656">
    <property type="entry name" value="CbiA"/>
    <property type="match status" value="1"/>
</dbReference>
<protein>
    <submittedName>
        <fullName evidence="3">AAA family ATPase</fullName>
    </submittedName>
</protein>
<sequence length="337" mass="36246">MPQRVPPADQAPFTPAGGRSYDDDSQTPARHRRPRAPRGWRRSAAAATKGLINPGPSAKHEREELELDAIRAPLAGVAKVAVISLKGGVGKTTATVGIGNTIASARGDRVIAVDVDPDLGDLDVSFSQAGGADANIERLAALTDAGRYSNIRFHTVQNIDRLEALGAQNDPRSSYILNATDYLAAIRILELHYNVILLDCGTGISTPLFAKIAAEATGLVVVAAQDARGIRGARQTLHWLHAHGFDRLLSRTVVLTNATRPGKPNINLDDEEVYFRERVAKVVRIPYDRALNDGAAIELKSLAKPTRAKLTEAAAAIAEHFPARHPARHRSADQGRF</sequence>
<dbReference type="EMBL" id="JBGEDP010000003">
    <property type="protein sequence ID" value="MEY8019158.1"/>
    <property type="molecule type" value="Genomic_DNA"/>
</dbReference>
<dbReference type="PANTHER" id="PTHR43384:SF14">
    <property type="entry name" value="ESX-1 SECRETION-ASSOCIATED PROTEIN ESPI"/>
    <property type="match status" value="1"/>
</dbReference>
<gene>
    <name evidence="3" type="ORF">AB8998_31425</name>
</gene>
<comment type="caution">
    <text evidence="3">The sequence shown here is derived from an EMBL/GenBank/DDBJ whole genome shotgun (WGS) entry which is preliminary data.</text>
</comment>
<feature type="region of interest" description="Disordered" evidence="1">
    <location>
        <begin position="1"/>
        <end position="60"/>
    </location>
</feature>
<organism evidence="3 4">
    <name type="scientific">Mycobacterium servetii</name>
    <dbReference type="NCBI Taxonomy" id="3237418"/>
    <lineage>
        <taxon>Bacteria</taxon>
        <taxon>Bacillati</taxon>
        <taxon>Actinomycetota</taxon>
        <taxon>Actinomycetes</taxon>
        <taxon>Mycobacteriales</taxon>
        <taxon>Mycobacteriaceae</taxon>
        <taxon>Mycobacterium</taxon>
    </lineage>
</organism>
<evidence type="ECO:0000259" key="2">
    <source>
        <dbReference type="Pfam" id="PF01656"/>
    </source>
</evidence>
<dbReference type="SUPFAM" id="SSF52540">
    <property type="entry name" value="P-loop containing nucleoside triphosphate hydrolases"/>
    <property type="match status" value="1"/>
</dbReference>
<evidence type="ECO:0000256" key="1">
    <source>
        <dbReference type="SAM" id="MobiDB-lite"/>
    </source>
</evidence>
<feature type="domain" description="CobQ/CobB/MinD/ParA nucleotide binding" evidence="2">
    <location>
        <begin position="80"/>
        <end position="184"/>
    </location>
</feature>
<dbReference type="InterPro" id="IPR002586">
    <property type="entry name" value="CobQ/CobB/MinD/ParA_Nub-bd_dom"/>
</dbReference>
<reference evidence="3 4" key="1">
    <citation type="submission" date="2024-08" db="EMBL/GenBank/DDBJ databases">
        <title>Mycobacterium servetensis sp. nov., a novel rapid-growing mycobacterial species recovered from a human patient in Zaragoza, Spain.</title>
        <authorList>
            <person name="Tristancho-Baro A.I."/>
            <person name="Buenestado-Serrano S."/>
            <person name="Garcia De Viedma D."/>
            <person name="Milagro-Beamonte A."/>
            <person name="Burillo N."/>
            <person name="Sanz S."/>
            <person name="Lopez-Calleja A.I."/>
            <person name="Penas-Utrilla D."/>
            <person name="Guardingo M."/>
            <person name="Garcia M.J."/>
            <person name="Vinuelas-Bayon J."/>
        </authorList>
    </citation>
    <scope>NUCLEOTIDE SEQUENCE [LARGE SCALE GENOMIC DNA]</scope>
    <source>
        <strain evidence="4">HUMS_12744610</strain>
    </source>
</reference>
<dbReference type="InterPro" id="IPR027417">
    <property type="entry name" value="P-loop_NTPase"/>
</dbReference>
<dbReference type="PANTHER" id="PTHR43384">
    <property type="entry name" value="SEPTUM SITE-DETERMINING PROTEIN MIND HOMOLOG, CHLOROPLASTIC-RELATED"/>
    <property type="match status" value="1"/>
</dbReference>
<accession>A0ABV4CAF0</accession>
<dbReference type="Proteomes" id="UP001564760">
    <property type="component" value="Unassembled WGS sequence"/>
</dbReference>
<feature type="compositionally biased region" description="Basic residues" evidence="1">
    <location>
        <begin position="29"/>
        <end position="41"/>
    </location>
</feature>
<dbReference type="RefSeq" id="WP_369742181.1">
    <property type="nucleotide sequence ID" value="NZ_JBGEDP010000003.1"/>
</dbReference>
<proteinExistence type="predicted"/>
<keyword evidence="4" id="KW-1185">Reference proteome</keyword>
<evidence type="ECO:0000313" key="3">
    <source>
        <dbReference type="EMBL" id="MEY8019158.1"/>
    </source>
</evidence>
<name>A0ABV4CAF0_9MYCO</name>